<sequence>MASASRAWPARPIGPADGNRRGPVGAGFGAQMRWGNGGAQVARLVRASVNFPGPILRVVGNLLAPGQGNQDASLRVEPEESKSHLVTLPNGRVGFKTLDPFHAMRQELWASRATYPSTLAPSISAAPLDFHFEPCASTPNQLVVQPIRGLTLNVRPGASRRVTLVLSLHRLSEGTSPVSPWTHLFSPYRRSAVPYAHRYMSVNRLLDYRLSALSMMNALDLDSAECFLAFRAMRSWPKTLLPLFVYGIACYGVFVSVYTLIADRPRKAVGGSCAAPNSWNIPTVPNFSGGNRYAVFLPTFAGHFHYVVSFFQSIRCLCVDHQEIQFKVIVSDSGEAAALRELLDGSEPCGKTFGRWDVPVQNRERPITSVDIVNVYDILPKAFLTSDVARNDTSKLLQDLGKFGYQSVKKLAAAIRFNYDFALWLDSESIAVRPFSFRETFEAYVKAPTIFRSMRTSTDFMRSIMENSAKVLGRSITSFGPDAWTLESTQWIIEKKVISDMVLQVEGAHERDFWSVWAENGVPFEITMYNLHIMARKLELVDTVFSRYRVMETEREMRHFGLAPAFPGVDFPENAGGFLERVWFFLKRPESQGDLSAFLRRYGQRLVRLDDLNVAPPDVINRFLLDTPIDLIVSGAPPLHEWWVEHPGNITEQAHTTAA</sequence>
<keyword evidence="2" id="KW-0472">Membrane</keyword>
<dbReference type="AlphaFoldDB" id="A0A2U3EKZ1"/>
<organism evidence="3 4">
    <name type="scientific">Purpureocillium lilacinum</name>
    <name type="common">Paecilomyces lilacinus</name>
    <dbReference type="NCBI Taxonomy" id="33203"/>
    <lineage>
        <taxon>Eukaryota</taxon>
        <taxon>Fungi</taxon>
        <taxon>Dikarya</taxon>
        <taxon>Ascomycota</taxon>
        <taxon>Pezizomycotina</taxon>
        <taxon>Sordariomycetes</taxon>
        <taxon>Hypocreomycetidae</taxon>
        <taxon>Hypocreales</taxon>
        <taxon>Ophiocordycipitaceae</taxon>
        <taxon>Purpureocillium</taxon>
    </lineage>
</organism>
<keyword evidence="2" id="KW-1133">Transmembrane helix</keyword>
<keyword evidence="2" id="KW-0812">Transmembrane</keyword>
<dbReference type="EMBL" id="LCWV01000002">
    <property type="protein sequence ID" value="PWI75174.1"/>
    <property type="molecule type" value="Genomic_DNA"/>
</dbReference>
<evidence type="ECO:0000256" key="1">
    <source>
        <dbReference type="SAM" id="MobiDB-lite"/>
    </source>
</evidence>
<feature type="transmembrane region" description="Helical" evidence="2">
    <location>
        <begin position="240"/>
        <end position="261"/>
    </location>
</feature>
<feature type="region of interest" description="Disordered" evidence="1">
    <location>
        <begin position="1"/>
        <end position="24"/>
    </location>
</feature>
<evidence type="ECO:0000256" key="2">
    <source>
        <dbReference type="SAM" id="Phobius"/>
    </source>
</evidence>
<evidence type="ECO:0000313" key="3">
    <source>
        <dbReference type="EMBL" id="PWI75174.1"/>
    </source>
</evidence>
<proteinExistence type="predicted"/>
<name>A0A2U3EKZ1_PURLI</name>
<comment type="caution">
    <text evidence="3">The sequence shown here is derived from an EMBL/GenBank/DDBJ whole genome shotgun (WGS) entry which is preliminary data.</text>
</comment>
<protein>
    <submittedName>
        <fullName evidence="3">Uncharacterized protein</fullName>
    </submittedName>
</protein>
<evidence type="ECO:0000313" key="4">
    <source>
        <dbReference type="Proteomes" id="UP000245956"/>
    </source>
</evidence>
<dbReference type="Proteomes" id="UP000245956">
    <property type="component" value="Unassembled WGS sequence"/>
</dbReference>
<reference evidence="3 4" key="1">
    <citation type="journal article" date="2016" name="Front. Microbiol.">
        <title>Genome and transcriptome sequences reveal the specific parasitism of the nematophagous Purpureocillium lilacinum 36-1.</title>
        <authorList>
            <person name="Xie J."/>
            <person name="Li S."/>
            <person name="Mo C."/>
            <person name="Xiao X."/>
            <person name="Peng D."/>
            <person name="Wang G."/>
            <person name="Xiao Y."/>
        </authorList>
    </citation>
    <scope>NUCLEOTIDE SEQUENCE [LARGE SCALE GENOMIC DNA]</scope>
    <source>
        <strain evidence="3 4">36-1</strain>
    </source>
</reference>
<gene>
    <name evidence="3" type="ORF">PCL_05832</name>
</gene>
<accession>A0A2U3EKZ1</accession>